<dbReference type="GO" id="GO:0051225">
    <property type="term" value="P:spindle assembly"/>
    <property type="evidence" value="ECO:0007669"/>
    <property type="project" value="TreeGrafter"/>
</dbReference>
<feature type="domain" description="Gamma tubulin complex component protein N-terminal" evidence="9">
    <location>
        <begin position="254"/>
        <end position="584"/>
    </location>
</feature>
<dbReference type="CDD" id="cd22572">
    <property type="entry name" value="GCP5_NTD"/>
    <property type="match status" value="1"/>
</dbReference>
<evidence type="ECO:0000313" key="10">
    <source>
        <dbReference type="EMBL" id="CUS07192.1"/>
    </source>
</evidence>
<dbReference type="AlphaFoldDB" id="A0A292PIE0"/>
<dbReference type="InterPro" id="IPR059169">
    <property type="entry name" value="GCP5_N_ext"/>
</dbReference>
<dbReference type="PANTHER" id="PTHR19302:SF33">
    <property type="entry name" value="GAMMA-TUBULIN COMPLEX COMPONENT 5"/>
    <property type="match status" value="1"/>
</dbReference>
<feature type="region of interest" description="Disordered" evidence="6">
    <location>
        <begin position="868"/>
        <end position="906"/>
    </location>
</feature>
<dbReference type="Pfam" id="PF14609">
    <property type="entry name" value="GCP5-Mod21_N"/>
    <property type="match status" value="1"/>
</dbReference>
<evidence type="ECO:0000256" key="6">
    <source>
        <dbReference type="SAM" id="MobiDB-lite"/>
    </source>
</evidence>
<evidence type="ECO:0000256" key="3">
    <source>
        <dbReference type="ARBA" id="ARBA00022701"/>
    </source>
</evidence>
<accession>A0A292PIE0</accession>
<reference evidence="10" key="1">
    <citation type="submission" date="2015-10" db="EMBL/GenBank/DDBJ databases">
        <authorList>
            <person name="Regsiter A."/>
            <person name="william w."/>
        </authorList>
    </citation>
    <scope>NUCLEOTIDE SEQUENCE</scope>
    <source>
        <strain evidence="10">Montdore</strain>
    </source>
</reference>
<dbReference type="InterPro" id="IPR007259">
    <property type="entry name" value="GCP"/>
</dbReference>
<dbReference type="InterPro" id="IPR041470">
    <property type="entry name" value="GCP_N"/>
</dbReference>
<feature type="region of interest" description="Disordered" evidence="6">
    <location>
        <begin position="177"/>
        <end position="198"/>
    </location>
</feature>
<dbReference type="GO" id="GO:0031122">
    <property type="term" value="P:cytoplasmic microtubule organization"/>
    <property type="evidence" value="ECO:0007669"/>
    <property type="project" value="TreeGrafter"/>
</dbReference>
<dbReference type="GO" id="GO:0051011">
    <property type="term" value="F:microtubule minus-end binding"/>
    <property type="evidence" value="ECO:0007669"/>
    <property type="project" value="TreeGrafter"/>
</dbReference>
<evidence type="ECO:0000256" key="5">
    <source>
        <dbReference type="RuleBase" id="RU363050"/>
    </source>
</evidence>
<sequence>MSATPARVKSLIDELIQSITGLTAQEDPENFNLCRDFALRNFRGYKFGRTNQFDVRSKLDGLEEKFRVFNRDDLADAFRSRLNELPSLTSGFTPEILSLFLSLSDRPLQNSDISDLELLARPDVPKELTWEDIISDDPMEGEIWEDVDFGAESSDEWSDDGYTRPRSRDEFVENLRNEAEDRKRNAPGAGDGDTDYRASGVEGFMAQGDEGGLELLKKAQYWSEKVLPIEQETDVSLASGGVNNISLISELQAMREVIFMLLGYPCLLFHKKPNDATLLVDTADAMKRFALSHASLPAFRAILSWYADKGTNINVIRTFARSKNSTTDFPEHQTFVASVWDKLAILDQHLIKLEELLLVGNKGLDQIVSVLALQGELEPFLAPYDLLSDVIVELPKTGKPPADLALQHLECLFRLACRLQSIGDQISFKFITDIFFSCLRTYLRPIHQWMESGELRKDDKVFLISKTRSDEEVELGGLWSDQYSLRKDASGALKAPVFVHAAAARIFITGKSVVFLKRLLEHDIPSSAIPLQPQPVGAVDIDLSTVYKNGEYLAPFSDMFAAAFDKWINDRHHSVSSRLRDILYQDCGLWKSLDAIECIYLCKNGHLSDAFSQAMFEKVDKGVQTWGDRFLLTELLQGVYGGVACVEVDRVRMRAKMEGMKSLRERRRTVKMWKGLELNYVLPWPIMNVIRKESFEMYNNIFTFLLQIRRAKYMLERLTLLKEDFRFLGESGEGAIYYSLRHRLLWFANIVYYYLTNLVLTPQTTHMRQEMARAVHVDGMIQAHDTYIQKIKDQCLLGAKVPAIFPSPRRPHSADLTVKQLAPIHQAITSILDISILFSDAHLAHSTALKTLDAPNASIHDISVFISSHTPRRRHRRRQKRTGEPRSDNYLSGSNSDSEDYEEEENFEGMNSYISFENEAYARQIGRMSERFNTLLEFVRAGLRGVARAGVMPHLEVLADDLEGPGRGGGAKGD</sequence>
<organism evidence="10 11">
    <name type="scientific">Tuber aestivum</name>
    <name type="common">summer truffle</name>
    <dbReference type="NCBI Taxonomy" id="59557"/>
    <lineage>
        <taxon>Eukaryota</taxon>
        <taxon>Fungi</taxon>
        <taxon>Dikarya</taxon>
        <taxon>Ascomycota</taxon>
        <taxon>Pezizomycotina</taxon>
        <taxon>Pezizomycetes</taxon>
        <taxon>Pezizales</taxon>
        <taxon>Tuberaceae</taxon>
        <taxon>Tuber</taxon>
    </lineage>
</organism>
<dbReference type="GO" id="GO:0005816">
    <property type="term" value="C:spindle pole body"/>
    <property type="evidence" value="ECO:0007669"/>
    <property type="project" value="UniProtKB-ARBA"/>
</dbReference>
<feature type="domain" description="Gamma-Tubulin ring complex non-core subunit mod21 N-terminal" evidence="8">
    <location>
        <begin position="68"/>
        <end position="155"/>
    </location>
</feature>
<keyword evidence="2 5" id="KW-0963">Cytoplasm</keyword>
<dbReference type="Gene3D" id="1.20.120.1900">
    <property type="entry name" value="Gamma-tubulin complex, C-terminal domain"/>
    <property type="match status" value="1"/>
</dbReference>
<dbReference type="InterPro" id="IPR040457">
    <property type="entry name" value="GCP_C"/>
</dbReference>
<dbReference type="InterPro" id="IPR032797">
    <property type="entry name" value="Mod21_N"/>
</dbReference>
<dbReference type="GO" id="GO:0051321">
    <property type="term" value="P:meiotic cell cycle"/>
    <property type="evidence" value="ECO:0007669"/>
    <property type="project" value="TreeGrafter"/>
</dbReference>
<proteinExistence type="inferred from homology"/>
<dbReference type="GO" id="GO:0007020">
    <property type="term" value="P:microtubule nucleation"/>
    <property type="evidence" value="ECO:0007669"/>
    <property type="project" value="InterPro"/>
</dbReference>
<keyword evidence="11" id="KW-1185">Reference proteome</keyword>
<dbReference type="GO" id="GO:0000930">
    <property type="term" value="C:gamma-tubulin complex"/>
    <property type="evidence" value="ECO:0007669"/>
    <property type="project" value="UniProtKB-ARBA"/>
</dbReference>
<gene>
    <name evidence="10" type="ORF">GSTUAT00008724001</name>
</gene>
<comment type="subcellular location">
    <subcellularLocation>
        <location evidence="5">Cytoplasm</location>
        <location evidence="5">Cytoskeleton</location>
        <location evidence="5">Microtubule organizing center</location>
    </subcellularLocation>
</comment>
<feature type="compositionally biased region" description="Acidic residues" evidence="6">
    <location>
        <begin position="897"/>
        <end position="906"/>
    </location>
</feature>
<dbReference type="Pfam" id="PF17681">
    <property type="entry name" value="GCP_N_terminal"/>
    <property type="match status" value="1"/>
</dbReference>
<dbReference type="GO" id="GO:0005874">
    <property type="term" value="C:microtubule"/>
    <property type="evidence" value="ECO:0007669"/>
    <property type="project" value="UniProtKB-KW"/>
</dbReference>
<evidence type="ECO:0000259" key="8">
    <source>
        <dbReference type="Pfam" id="PF14609"/>
    </source>
</evidence>
<feature type="compositionally biased region" description="Basic residues" evidence="6">
    <location>
        <begin position="870"/>
        <end position="880"/>
    </location>
</feature>
<feature type="domain" description="Gamma tubulin complex component C-terminal" evidence="7">
    <location>
        <begin position="591"/>
        <end position="944"/>
    </location>
</feature>
<evidence type="ECO:0000313" key="11">
    <source>
        <dbReference type="Proteomes" id="UP001412239"/>
    </source>
</evidence>
<dbReference type="Proteomes" id="UP001412239">
    <property type="component" value="Unassembled WGS sequence"/>
</dbReference>
<evidence type="ECO:0000256" key="2">
    <source>
        <dbReference type="ARBA" id="ARBA00022490"/>
    </source>
</evidence>
<dbReference type="GO" id="GO:0043015">
    <property type="term" value="F:gamma-tubulin binding"/>
    <property type="evidence" value="ECO:0007669"/>
    <property type="project" value="InterPro"/>
</dbReference>
<keyword evidence="4 5" id="KW-0206">Cytoskeleton</keyword>
<protein>
    <recommendedName>
        <fullName evidence="5">Spindle pole body component</fullName>
    </recommendedName>
</protein>
<evidence type="ECO:0000256" key="4">
    <source>
        <dbReference type="ARBA" id="ARBA00023212"/>
    </source>
</evidence>
<evidence type="ECO:0000259" key="9">
    <source>
        <dbReference type="Pfam" id="PF17681"/>
    </source>
</evidence>
<dbReference type="EMBL" id="LN891236">
    <property type="protein sequence ID" value="CUS07192.1"/>
    <property type="molecule type" value="Genomic_DNA"/>
</dbReference>
<comment type="similarity">
    <text evidence="1 5">Belongs to the TUBGCP family.</text>
</comment>
<name>A0A292PIE0_9PEZI</name>
<evidence type="ECO:0000256" key="1">
    <source>
        <dbReference type="ARBA" id="ARBA00010337"/>
    </source>
</evidence>
<dbReference type="InterPro" id="IPR042241">
    <property type="entry name" value="GCP_C_sf"/>
</dbReference>
<dbReference type="GO" id="GO:0000278">
    <property type="term" value="P:mitotic cell cycle"/>
    <property type="evidence" value="ECO:0007669"/>
    <property type="project" value="TreeGrafter"/>
</dbReference>
<dbReference type="GO" id="GO:0000922">
    <property type="term" value="C:spindle pole"/>
    <property type="evidence" value="ECO:0007669"/>
    <property type="project" value="InterPro"/>
</dbReference>
<keyword evidence="3 5" id="KW-0493">Microtubule</keyword>
<dbReference type="PANTHER" id="PTHR19302">
    <property type="entry name" value="GAMMA TUBULIN COMPLEX PROTEIN"/>
    <property type="match status" value="1"/>
</dbReference>
<dbReference type="Pfam" id="PF04130">
    <property type="entry name" value="GCP_C_terminal"/>
    <property type="match status" value="1"/>
</dbReference>
<evidence type="ECO:0000259" key="7">
    <source>
        <dbReference type="Pfam" id="PF04130"/>
    </source>
</evidence>